<evidence type="ECO:0000313" key="3">
    <source>
        <dbReference type="Proteomes" id="UP000784294"/>
    </source>
</evidence>
<gene>
    <name evidence="2" type="ORF">PXEA_LOCUS34577</name>
</gene>
<sequence>MPAHSDAGPTVSAIYRHRLLSPAASSAVNAPIAFSSEFDEDAVTLGQQIALASAFAYSRQPVASPSRRAQLHRDSEPTALSQSRSADVTDAVDATFVESTSWLRGSVDAPTHEAWLKPTSNWLPLDDTSTFVPMPTPTPTPTSTSTFVGRSPQLRVHASLPNAYCVETEAGRRAPLALDSTPPTATWYGGFGPGAPAGLSSFGCNHNHIHNHNHNHNHKLNLNHNRHVLGSADAAGGLGGQYDSEEDSVGSLSRSHPFWYHRRPVKLAAGADWSPDTVIQSKWKYLVRGLFFRSK</sequence>
<evidence type="ECO:0000256" key="1">
    <source>
        <dbReference type="SAM" id="MobiDB-lite"/>
    </source>
</evidence>
<reference evidence="2" key="1">
    <citation type="submission" date="2018-11" db="EMBL/GenBank/DDBJ databases">
        <authorList>
            <consortium name="Pathogen Informatics"/>
        </authorList>
    </citation>
    <scope>NUCLEOTIDE SEQUENCE</scope>
</reference>
<dbReference type="AlphaFoldDB" id="A0A448XNN7"/>
<feature type="region of interest" description="Disordered" evidence="1">
    <location>
        <begin position="63"/>
        <end position="87"/>
    </location>
</feature>
<organism evidence="2 3">
    <name type="scientific">Protopolystoma xenopodis</name>
    <dbReference type="NCBI Taxonomy" id="117903"/>
    <lineage>
        <taxon>Eukaryota</taxon>
        <taxon>Metazoa</taxon>
        <taxon>Spiralia</taxon>
        <taxon>Lophotrochozoa</taxon>
        <taxon>Platyhelminthes</taxon>
        <taxon>Monogenea</taxon>
        <taxon>Polyopisthocotylea</taxon>
        <taxon>Polystomatidea</taxon>
        <taxon>Polystomatidae</taxon>
        <taxon>Protopolystoma</taxon>
    </lineage>
</organism>
<comment type="caution">
    <text evidence="2">The sequence shown here is derived from an EMBL/GenBank/DDBJ whole genome shotgun (WGS) entry which is preliminary data.</text>
</comment>
<dbReference type="EMBL" id="CAAALY010268033">
    <property type="protein sequence ID" value="VEL41137.1"/>
    <property type="molecule type" value="Genomic_DNA"/>
</dbReference>
<dbReference type="Proteomes" id="UP000784294">
    <property type="component" value="Unassembled WGS sequence"/>
</dbReference>
<evidence type="ECO:0000313" key="2">
    <source>
        <dbReference type="EMBL" id="VEL41137.1"/>
    </source>
</evidence>
<protein>
    <submittedName>
        <fullName evidence="2">Uncharacterized protein</fullName>
    </submittedName>
</protein>
<keyword evidence="3" id="KW-1185">Reference proteome</keyword>
<accession>A0A448XNN7</accession>
<name>A0A448XNN7_9PLAT</name>
<proteinExistence type="predicted"/>